<name>A0A089LLR5_9BACL</name>
<evidence type="ECO:0000256" key="4">
    <source>
        <dbReference type="ARBA" id="ARBA00022801"/>
    </source>
</evidence>
<evidence type="ECO:0000256" key="8">
    <source>
        <dbReference type="ARBA" id="ARBA00023125"/>
    </source>
</evidence>
<dbReference type="Pfam" id="PF12705">
    <property type="entry name" value="PDDEXK_1"/>
    <property type="match status" value="1"/>
</dbReference>
<dbReference type="STRING" id="169760.PSTEL_04400"/>
<evidence type="ECO:0000256" key="9">
    <source>
        <dbReference type="ARBA" id="ARBA00023204"/>
    </source>
</evidence>
<dbReference type="RefSeq" id="WP_038693689.1">
    <property type="nucleotide sequence ID" value="NZ_CP009286.1"/>
</dbReference>
<dbReference type="InterPro" id="IPR027417">
    <property type="entry name" value="P-loop_NTPase"/>
</dbReference>
<keyword evidence="6" id="KW-0269">Exonuclease</keyword>
<dbReference type="SUPFAM" id="SSF52980">
    <property type="entry name" value="Restriction endonuclease-like"/>
    <property type="match status" value="1"/>
</dbReference>
<dbReference type="InterPro" id="IPR011604">
    <property type="entry name" value="PDDEXK-like_dom_sf"/>
</dbReference>
<accession>A0A089LLR5</accession>
<keyword evidence="7" id="KW-0067">ATP-binding</keyword>
<dbReference type="GO" id="GO:0004527">
    <property type="term" value="F:exonuclease activity"/>
    <property type="evidence" value="ECO:0007669"/>
    <property type="project" value="UniProtKB-KW"/>
</dbReference>
<evidence type="ECO:0000313" key="12">
    <source>
        <dbReference type="Proteomes" id="UP000029507"/>
    </source>
</evidence>
<proteinExistence type="predicted"/>
<evidence type="ECO:0000259" key="10">
    <source>
        <dbReference type="Pfam" id="PF12705"/>
    </source>
</evidence>
<evidence type="ECO:0000256" key="2">
    <source>
        <dbReference type="ARBA" id="ARBA00022741"/>
    </source>
</evidence>
<keyword evidence="12" id="KW-1185">Reference proteome</keyword>
<dbReference type="EMBL" id="CP009286">
    <property type="protein sequence ID" value="AIQ62461.1"/>
    <property type="molecule type" value="Genomic_DNA"/>
</dbReference>
<dbReference type="KEGG" id="pste:PSTEL_04400"/>
<feature type="domain" description="PD-(D/E)XK endonuclease-like" evidence="10">
    <location>
        <begin position="668"/>
        <end position="943"/>
    </location>
</feature>
<dbReference type="Proteomes" id="UP000029507">
    <property type="component" value="Chromosome"/>
</dbReference>
<dbReference type="InterPro" id="IPR038726">
    <property type="entry name" value="PDDEXK_AddAB-type"/>
</dbReference>
<dbReference type="SUPFAM" id="SSF52540">
    <property type="entry name" value="P-loop containing nucleoside triphosphate hydrolases"/>
    <property type="match status" value="1"/>
</dbReference>
<keyword evidence="2" id="KW-0547">Nucleotide-binding</keyword>
<dbReference type="AlphaFoldDB" id="A0A089LLR5"/>
<reference evidence="11 12" key="1">
    <citation type="submission" date="2014-08" db="EMBL/GenBank/DDBJ databases">
        <title>Comparative genomics of the Paenibacillus odorifer group.</title>
        <authorList>
            <person name="den Bakker H.C."/>
            <person name="Tsai Y.-C."/>
            <person name="Martin N."/>
            <person name="Korlach J."/>
            <person name="Wiedmann M."/>
        </authorList>
    </citation>
    <scope>NUCLEOTIDE SEQUENCE [LARGE SCALE GENOMIC DNA]</scope>
    <source>
        <strain evidence="11 12">DSM 14472</strain>
    </source>
</reference>
<dbReference type="OrthoDB" id="9758506at2"/>
<dbReference type="Gene3D" id="3.90.320.10">
    <property type="match status" value="1"/>
</dbReference>
<dbReference type="GO" id="GO:0004386">
    <property type="term" value="F:helicase activity"/>
    <property type="evidence" value="ECO:0007669"/>
    <property type="project" value="UniProtKB-KW"/>
</dbReference>
<gene>
    <name evidence="11" type="ORF">PSTEL_04400</name>
</gene>
<dbReference type="GO" id="GO:0003677">
    <property type="term" value="F:DNA binding"/>
    <property type="evidence" value="ECO:0007669"/>
    <property type="project" value="UniProtKB-KW"/>
</dbReference>
<evidence type="ECO:0000256" key="5">
    <source>
        <dbReference type="ARBA" id="ARBA00022806"/>
    </source>
</evidence>
<evidence type="ECO:0000256" key="3">
    <source>
        <dbReference type="ARBA" id="ARBA00022763"/>
    </source>
</evidence>
<keyword evidence="5" id="KW-0347">Helicase</keyword>
<keyword evidence="8" id="KW-0238">DNA-binding</keyword>
<dbReference type="GO" id="GO:0005524">
    <property type="term" value="F:ATP binding"/>
    <property type="evidence" value="ECO:0007669"/>
    <property type="project" value="UniProtKB-KW"/>
</dbReference>
<evidence type="ECO:0000256" key="1">
    <source>
        <dbReference type="ARBA" id="ARBA00022722"/>
    </source>
</evidence>
<dbReference type="InterPro" id="IPR011335">
    <property type="entry name" value="Restrct_endonuc-II-like"/>
</dbReference>
<dbReference type="GO" id="GO:0006281">
    <property type="term" value="P:DNA repair"/>
    <property type="evidence" value="ECO:0007669"/>
    <property type="project" value="UniProtKB-KW"/>
</dbReference>
<protein>
    <recommendedName>
        <fullName evidence="10">PD-(D/E)XK endonuclease-like domain-containing protein</fullName>
    </recommendedName>
</protein>
<evidence type="ECO:0000256" key="6">
    <source>
        <dbReference type="ARBA" id="ARBA00022839"/>
    </source>
</evidence>
<keyword evidence="4" id="KW-0378">Hydrolase</keyword>
<keyword evidence="3" id="KW-0227">DNA damage</keyword>
<keyword evidence="9" id="KW-0234">DNA repair</keyword>
<sequence>MKSTWLDELYECLSEDPFRKKLLLTARYDQGEQWLNRLCRDYGPLMNVEVETIRTLAVKYTKRKLDAEGMTFISRDQVYWLIHGLMLELAESFPDFLPADQVTPGLVRSFHSAIGELREAGKQAGDLELQVFDSRPKGLYIKQLLAGYERRLAEQRLVDYAGLTAYLPEQVGERSTLVMIPPQLVTSTYEHEMLGKLFDSRQLYYFEDKKSFPESLLEHKGNRVEIFHAAGSTAEVREVLRRICSRAIPFDQTEIILSDYKEYSTIVHTQAEALAVPCTFSQGLPAIFYGMGKAAFAYLDWLESNYEIECLLKGFRHRYLAFRTGPAAGDRISGSVVVRLLERCGIGWGRERYRLLEVAAGNEQDEEARKLWSQLSEGFQSLYAGLPVEGAWTPAGVLQGLVQFLEKCGVTRNEADALMLDELRTLGAEMALVQQTPVSRETAIRYVRERLDQLHSAGQGPKSGHLHVSSLQDGGESGRAHTFITGMKDSSWSLHVQQDPVLLDEERLNLGSLKLSSEQAAWTLTERHKRMGAIHGSVTLSFSAYEPLEQKESHPAYDFLLAARRLSRDPAMDYSSLARYLGEPVLYALTGSAGSQAFHLDGTDRWIERLAGQGALADGSRVVRRSLAFAEQAHEGAVVRQQPSLSGYDGLLEEESFNAAFRGAEASHVSVTQLERYAECPRRFFYQSVLRIKPKESPVFERSAWLNPAERGSLLHQVFDRYLRETVAQNPVGEPMHDWQRLSLLTEAVIREFADKVPPPSPHILGKESEAIRRDIRVFYQMETERMTRPRYFELDLTIGGEPMTVDLGEGLTIRLKGFIDRVDEIRPHEYKIIDYKTGNPKKYSEGAYFARGTQLQHSLYAAALEQWMRITGTDLEAKVVESAYCFPTERGKGEEDVRLQNRRDDLRKVLGALLDSLENGIFITTNDPVRSHCNSCDYQNVCGGEAELMQSKWEQVADDPKLKAIREVWAVD</sequence>
<evidence type="ECO:0000256" key="7">
    <source>
        <dbReference type="ARBA" id="ARBA00022840"/>
    </source>
</evidence>
<keyword evidence="1" id="KW-0540">Nuclease</keyword>
<evidence type="ECO:0000313" key="11">
    <source>
        <dbReference type="EMBL" id="AIQ62461.1"/>
    </source>
</evidence>
<organism evidence="11 12">
    <name type="scientific">Paenibacillus stellifer</name>
    <dbReference type="NCBI Taxonomy" id="169760"/>
    <lineage>
        <taxon>Bacteria</taxon>
        <taxon>Bacillati</taxon>
        <taxon>Bacillota</taxon>
        <taxon>Bacilli</taxon>
        <taxon>Bacillales</taxon>
        <taxon>Paenibacillaceae</taxon>
        <taxon>Paenibacillus</taxon>
    </lineage>
</organism>
<dbReference type="HOGENOM" id="CLU_298733_0_0_9"/>